<name>A0ACC1T9I0_9APHY</name>
<keyword evidence="2" id="KW-1185">Reference proteome</keyword>
<dbReference type="Proteomes" id="UP001148662">
    <property type="component" value="Unassembled WGS sequence"/>
</dbReference>
<evidence type="ECO:0000313" key="2">
    <source>
        <dbReference type="Proteomes" id="UP001148662"/>
    </source>
</evidence>
<protein>
    <submittedName>
        <fullName evidence="1">Uncharacterized protein</fullName>
    </submittedName>
</protein>
<evidence type="ECO:0000313" key="1">
    <source>
        <dbReference type="EMBL" id="KAJ3556269.1"/>
    </source>
</evidence>
<organism evidence="1 2">
    <name type="scientific">Phlebia brevispora</name>
    <dbReference type="NCBI Taxonomy" id="194682"/>
    <lineage>
        <taxon>Eukaryota</taxon>
        <taxon>Fungi</taxon>
        <taxon>Dikarya</taxon>
        <taxon>Basidiomycota</taxon>
        <taxon>Agaricomycotina</taxon>
        <taxon>Agaricomycetes</taxon>
        <taxon>Polyporales</taxon>
        <taxon>Meruliaceae</taxon>
        <taxon>Phlebia</taxon>
    </lineage>
</organism>
<gene>
    <name evidence="1" type="ORF">NM688_g2120</name>
</gene>
<dbReference type="EMBL" id="JANHOG010000256">
    <property type="protein sequence ID" value="KAJ3556269.1"/>
    <property type="molecule type" value="Genomic_DNA"/>
</dbReference>
<reference evidence="1" key="1">
    <citation type="submission" date="2022-07" db="EMBL/GenBank/DDBJ databases">
        <title>Genome Sequence of Phlebia brevispora.</title>
        <authorList>
            <person name="Buettner E."/>
        </authorList>
    </citation>
    <scope>NUCLEOTIDE SEQUENCE</scope>
    <source>
        <strain evidence="1">MPL23</strain>
    </source>
</reference>
<accession>A0ACC1T9I0</accession>
<proteinExistence type="predicted"/>
<sequence length="323" mass="35343">MGSSRVWVITGVNVGLGLALALYVSSKGDKVIGTVRAASKFPAELREAGALPLVVDLCASDEEIKRAAEAALSIFGSVDVLVNNAGYCVFGAIEEVKVSDFRAQFQTNFFGLIAFTQPFIAHFRNRRCGHIVNTSSMAGCMPFPSLGVYCASKAALNAFSDTLSVELKLFGVRVLNVLPGYFSSQLFFRHHDHTSAPSTVVTSGGSTQLSDVYTDPQAHGYDMVHRYPQMRLEQGQIGDPDKYAQRVYEVVTGDGFARELVARPTSDGKWEGPWEFSRVPIGEDCYTLLKQGLDAWGENLRAFEAIATSTNVEQERLQYFPRG</sequence>
<comment type="caution">
    <text evidence="1">The sequence shown here is derived from an EMBL/GenBank/DDBJ whole genome shotgun (WGS) entry which is preliminary data.</text>
</comment>